<evidence type="ECO:0000256" key="2">
    <source>
        <dbReference type="ARBA" id="ARBA00022771"/>
    </source>
</evidence>
<proteinExistence type="predicted"/>
<accession>A0A0B0P0S2</accession>
<dbReference type="SUPFAM" id="SSF90229">
    <property type="entry name" value="CCCH zinc finger"/>
    <property type="match status" value="1"/>
</dbReference>
<dbReference type="Gene3D" id="3.30.428.10">
    <property type="entry name" value="HIT-like"/>
    <property type="match status" value="1"/>
</dbReference>
<keyword evidence="2 4" id="KW-0863">Zinc-finger</keyword>
<keyword evidence="8" id="KW-1185">Reference proteome</keyword>
<dbReference type="FunFam" id="3.30.428.10:FF:000018">
    <property type="entry name" value="Zinc finger CCCH domain-containing protein 59"/>
    <property type="match status" value="1"/>
</dbReference>
<feature type="region of interest" description="Disordered" evidence="5">
    <location>
        <begin position="283"/>
        <end position="303"/>
    </location>
</feature>
<evidence type="ECO:0000256" key="4">
    <source>
        <dbReference type="PROSITE-ProRule" id="PRU00723"/>
    </source>
</evidence>
<sequence length="514" mass="57534">MASPRILLCGDVLGRLNQLFKRVNSVNKSAGPFDALFCVGQFFPDEPDRLDELMDYVERRAQVPLPTYFIGDYGVGAPKVLSAVSRNSANQGFKMDGFKVCDNLFWLKGSGKFTFHGLSVAYLSGRQLSNGQQFGTYSQIDIDTLRAFAEEPGIKFLHALSPTPSSAMAAAEISAKPPNTTLSPYTLVDQVDRRKETTKRASDIELDSQYWRYDVSNKRQKHGNGDTNKVCFKFISSGTCPRGEKCNFPHDADAREQFLRGVCLDFIIKGKCEKGPACNFKHSLQDDGENHSRKRPGSSNTNANRSKECWFCLSSPNVESHLVTSIGENFYCALAKGPLVQDHVLIIPVEHMPNTLSLPADSETELGKFQNSLKLYYKNQGKEAVFFEWISIRGTHANLQAVPVPSSKAAVLKDIFTLAAEKLVSNNSEGRKWLRTQFDKNFSCFYVELPEGSILLHLIEENEKFPAQFGREVVAGLLNVADRADWRNCTIGKDEETKLAENFKKRFQVFDPSQ</sequence>
<dbReference type="InterPro" id="IPR006768">
    <property type="entry name" value="Cwf19-like_C_dom-1"/>
</dbReference>
<evidence type="ECO:0000313" key="8">
    <source>
        <dbReference type="Proteomes" id="UP000032142"/>
    </source>
</evidence>
<feature type="zinc finger region" description="C3H1-type" evidence="4">
    <location>
        <begin position="257"/>
        <end position="285"/>
    </location>
</feature>
<dbReference type="GO" id="GO:0008270">
    <property type="term" value="F:zinc ion binding"/>
    <property type="evidence" value="ECO:0007669"/>
    <property type="project" value="UniProtKB-KW"/>
</dbReference>
<dbReference type="Pfam" id="PF04677">
    <property type="entry name" value="CwfJ_C_1"/>
    <property type="match status" value="1"/>
</dbReference>
<feature type="domain" description="C3H1-type" evidence="6">
    <location>
        <begin position="257"/>
        <end position="285"/>
    </location>
</feature>
<evidence type="ECO:0000256" key="3">
    <source>
        <dbReference type="ARBA" id="ARBA00022833"/>
    </source>
</evidence>
<dbReference type="Pfam" id="PF04676">
    <property type="entry name" value="CwfJ_C_2"/>
    <property type="match status" value="1"/>
</dbReference>
<gene>
    <name evidence="7" type="ORF">F383_23325</name>
</gene>
<dbReference type="PANTHER" id="PTHR12072">
    <property type="entry name" value="CWF19, CELL CYCLE CONTROL PROTEIN"/>
    <property type="match status" value="1"/>
</dbReference>
<dbReference type="InterPro" id="IPR040194">
    <property type="entry name" value="Cwf19-like"/>
</dbReference>
<evidence type="ECO:0000256" key="5">
    <source>
        <dbReference type="SAM" id="MobiDB-lite"/>
    </source>
</evidence>
<dbReference type="SUPFAM" id="SSF54197">
    <property type="entry name" value="HIT-like"/>
    <property type="match status" value="1"/>
</dbReference>
<dbReference type="InterPro" id="IPR036265">
    <property type="entry name" value="HIT-like_sf"/>
</dbReference>
<dbReference type="GO" id="GO:0071014">
    <property type="term" value="C:post-mRNA release spliceosomal complex"/>
    <property type="evidence" value="ECO:0007669"/>
    <property type="project" value="TreeGrafter"/>
</dbReference>
<name>A0A0B0P0S2_GOSAR</name>
<dbReference type="SMART" id="SM00356">
    <property type="entry name" value="ZnF_C3H1"/>
    <property type="match status" value="2"/>
</dbReference>
<protein>
    <recommendedName>
        <fullName evidence="6">C3H1-type domain-containing protein</fullName>
    </recommendedName>
</protein>
<dbReference type="EMBL" id="KN407233">
    <property type="protein sequence ID" value="KHG16946.1"/>
    <property type="molecule type" value="Genomic_DNA"/>
</dbReference>
<dbReference type="InterPro" id="IPR000571">
    <property type="entry name" value="Znf_CCCH"/>
</dbReference>
<reference evidence="8" key="1">
    <citation type="submission" date="2014-09" db="EMBL/GenBank/DDBJ databases">
        <authorList>
            <person name="Mudge J."/>
            <person name="Ramaraj T."/>
            <person name="Lindquist I.E."/>
            <person name="Bharti A.K."/>
            <person name="Sundararajan A."/>
            <person name="Cameron C.T."/>
            <person name="Woodward J.E."/>
            <person name="May G.D."/>
            <person name="Brubaker C."/>
            <person name="Broadhvest J."/>
            <person name="Wilkins T.A."/>
        </authorList>
    </citation>
    <scope>NUCLEOTIDE SEQUENCE</scope>
    <source>
        <strain evidence="8">cv. AKA8401</strain>
    </source>
</reference>
<organism evidence="7 8">
    <name type="scientific">Gossypium arboreum</name>
    <name type="common">Tree cotton</name>
    <name type="synonym">Gossypium nanking</name>
    <dbReference type="NCBI Taxonomy" id="29729"/>
    <lineage>
        <taxon>Eukaryota</taxon>
        <taxon>Viridiplantae</taxon>
        <taxon>Streptophyta</taxon>
        <taxon>Embryophyta</taxon>
        <taxon>Tracheophyta</taxon>
        <taxon>Spermatophyta</taxon>
        <taxon>Magnoliopsida</taxon>
        <taxon>eudicotyledons</taxon>
        <taxon>Gunneridae</taxon>
        <taxon>Pentapetalae</taxon>
        <taxon>rosids</taxon>
        <taxon>malvids</taxon>
        <taxon>Malvales</taxon>
        <taxon>Malvaceae</taxon>
        <taxon>Malvoideae</taxon>
        <taxon>Gossypium</taxon>
    </lineage>
</organism>
<dbReference type="Proteomes" id="UP000032142">
    <property type="component" value="Unassembled WGS sequence"/>
</dbReference>
<dbReference type="GO" id="GO:0061632">
    <property type="term" value="F:RNA lariat debranching enzyme activator activity"/>
    <property type="evidence" value="ECO:0007669"/>
    <property type="project" value="TreeGrafter"/>
</dbReference>
<dbReference type="CDD" id="cd07380">
    <property type="entry name" value="MPP_CWF19_N"/>
    <property type="match status" value="1"/>
</dbReference>
<feature type="zinc finger region" description="C3H1-type" evidence="4">
    <location>
        <begin position="225"/>
        <end position="253"/>
    </location>
</feature>
<evidence type="ECO:0000313" key="7">
    <source>
        <dbReference type="EMBL" id="KHG16946.1"/>
    </source>
</evidence>
<dbReference type="Gene3D" id="4.10.1000.10">
    <property type="entry name" value="Zinc finger, CCCH-type"/>
    <property type="match status" value="1"/>
</dbReference>
<dbReference type="PROSITE" id="PS50103">
    <property type="entry name" value="ZF_C3H1"/>
    <property type="match status" value="2"/>
</dbReference>
<feature type="domain" description="C3H1-type" evidence="6">
    <location>
        <begin position="225"/>
        <end position="253"/>
    </location>
</feature>
<evidence type="ECO:0000259" key="6">
    <source>
        <dbReference type="PROSITE" id="PS50103"/>
    </source>
</evidence>
<evidence type="ECO:0000256" key="1">
    <source>
        <dbReference type="ARBA" id="ARBA00022723"/>
    </source>
</evidence>
<dbReference type="InterPro" id="IPR036855">
    <property type="entry name" value="Znf_CCCH_sf"/>
</dbReference>
<dbReference type="GO" id="GO:0000398">
    <property type="term" value="P:mRNA splicing, via spliceosome"/>
    <property type="evidence" value="ECO:0007669"/>
    <property type="project" value="TreeGrafter"/>
</dbReference>
<dbReference type="AlphaFoldDB" id="A0A0B0P0S2"/>
<dbReference type="InterPro" id="IPR006767">
    <property type="entry name" value="Cwf19-like_C_dom-2"/>
</dbReference>
<keyword evidence="1 4" id="KW-0479">Metal-binding</keyword>
<dbReference type="PANTHER" id="PTHR12072:SF4">
    <property type="entry name" value="CWF19-LIKE PROTEIN 1"/>
    <property type="match status" value="1"/>
</dbReference>
<keyword evidence="3 4" id="KW-0862">Zinc</keyword>